<feature type="compositionally biased region" description="Basic and acidic residues" evidence="15">
    <location>
        <begin position="574"/>
        <end position="601"/>
    </location>
</feature>
<feature type="coiled-coil region" evidence="14">
    <location>
        <begin position="110"/>
        <end position="137"/>
    </location>
</feature>
<dbReference type="PROSITE" id="PS00107">
    <property type="entry name" value="PROTEIN_KINASE_ATP"/>
    <property type="match status" value="1"/>
</dbReference>
<comment type="catalytic activity">
    <reaction evidence="12">
        <text>L-seryl-[protein] + ATP = O-phospho-L-seryl-[protein] + ADP + H(+)</text>
        <dbReference type="Rhea" id="RHEA:17989"/>
        <dbReference type="Rhea" id="RHEA-COMP:9863"/>
        <dbReference type="Rhea" id="RHEA-COMP:11604"/>
        <dbReference type="ChEBI" id="CHEBI:15378"/>
        <dbReference type="ChEBI" id="CHEBI:29999"/>
        <dbReference type="ChEBI" id="CHEBI:30616"/>
        <dbReference type="ChEBI" id="CHEBI:83421"/>
        <dbReference type="ChEBI" id="CHEBI:456216"/>
        <dbReference type="EC" id="2.7.11.25"/>
    </reaction>
</comment>
<dbReference type="PROSITE" id="PS50011">
    <property type="entry name" value="PROTEIN_KINASE_DOM"/>
    <property type="match status" value="1"/>
</dbReference>
<evidence type="ECO:0000256" key="8">
    <source>
        <dbReference type="ARBA" id="ARBA00022840"/>
    </source>
</evidence>
<evidence type="ECO:0000256" key="2">
    <source>
        <dbReference type="ARBA" id="ARBA00012406"/>
    </source>
</evidence>
<evidence type="ECO:0000256" key="10">
    <source>
        <dbReference type="ARBA" id="ARBA00023054"/>
    </source>
</evidence>
<evidence type="ECO:0000259" key="16">
    <source>
        <dbReference type="PROSITE" id="PS50011"/>
    </source>
</evidence>
<feature type="binding site" evidence="13">
    <location>
        <position position="106"/>
    </location>
    <ligand>
        <name>ATP</name>
        <dbReference type="ChEBI" id="CHEBI:30616"/>
    </ligand>
</feature>
<dbReference type="InterPro" id="IPR017441">
    <property type="entry name" value="Protein_kinase_ATP_BS"/>
</dbReference>
<dbReference type="GO" id="GO:0007165">
    <property type="term" value="P:signal transduction"/>
    <property type="evidence" value="ECO:0000318"/>
    <property type="project" value="GO_Central"/>
</dbReference>
<dbReference type="PANTHER" id="PTHR48016">
    <property type="entry name" value="MAP KINASE KINASE KINASE SSK2-RELATED-RELATED"/>
    <property type="match status" value="1"/>
</dbReference>
<dbReference type="FunFam" id="1.10.510.10:FF:000382">
    <property type="entry name" value="Mitogen-activated protein kinase kinase kinase 2"/>
    <property type="match status" value="1"/>
</dbReference>
<proteinExistence type="inferred from homology"/>
<comment type="similarity">
    <text evidence="1">Belongs to the protein kinase superfamily. STE Ser/Thr protein kinase family. MAP kinase kinase kinase subfamily.</text>
</comment>
<dbReference type="InterPro" id="IPR008271">
    <property type="entry name" value="Ser/Thr_kinase_AS"/>
</dbReference>
<protein>
    <recommendedName>
        <fullName evidence="2">mitogen-activated protein kinase kinase kinase</fullName>
        <ecNumber evidence="2">2.7.11.25</ecNumber>
    </recommendedName>
</protein>
<name>A0A0K9P4X2_ZOSMR</name>
<gene>
    <name evidence="17" type="ORF">ZOSMA_388G00040</name>
</gene>
<evidence type="ECO:0000256" key="5">
    <source>
        <dbReference type="ARBA" id="ARBA00022679"/>
    </source>
</evidence>
<keyword evidence="10 14" id="KW-0175">Coiled coil</keyword>
<dbReference type="InterPro" id="IPR000719">
    <property type="entry name" value="Prot_kinase_dom"/>
</dbReference>
<dbReference type="PROSITE" id="PS00108">
    <property type="entry name" value="PROTEIN_KINASE_ST"/>
    <property type="match status" value="1"/>
</dbReference>
<evidence type="ECO:0000256" key="9">
    <source>
        <dbReference type="ARBA" id="ARBA00022843"/>
    </source>
</evidence>
<evidence type="ECO:0000256" key="13">
    <source>
        <dbReference type="PROSITE-ProRule" id="PRU10141"/>
    </source>
</evidence>
<keyword evidence="4" id="KW-0723">Serine/threonine-protein kinase</keyword>
<keyword evidence="5" id="KW-0808">Transferase</keyword>
<dbReference type="EC" id="2.7.11.25" evidence="2"/>
<evidence type="ECO:0000256" key="6">
    <source>
        <dbReference type="ARBA" id="ARBA00022741"/>
    </source>
</evidence>
<dbReference type="GO" id="GO:0004709">
    <property type="term" value="F:MAP kinase kinase kinase activity"/>
    <property type="evidence" value="ECO:0007669"/>
    <property type="project" value="UniProtKB-EC"/>
</dbReference>
<reference evidence="18" key="1">
    <citation type="journal article" date="2016" name="Nature">
        <title>The genome of the seagrass Zostera marina reveals angiosperm adaptation to the sea.</title>
        <authorList>
            <person name="Olsen J.L."/>
            <person name="Rouze P."/>
            <person name="Verhelst B."/>
            <person name="Lin Y.-C."/>
            <person name="Bayer T."/>
            <person name="Collen J."/>
            <person name="Dattolo E."/>
            <person name="De Paoli E."/>
            <person name="Dittami S."/>
            <person name="Maumus F."/>
            <person name="Michel G."/>
            <person name="Kersting A."/>
            <person name="Lauritano C."/>
            <person name="Lohaus R."/>
            <person name="Toepel M."/>
            <person name="Tonon T."/>
            <person name="Vanneste K."/>
            <person name="Amirebrahimi M."/>
            <person name="Brakel J."/>
            <person name="Bostroem C."/>
            <person name="Chovatia M."/>
            <person name="Grimwood J."/>
            <person name="Jenkins J.W."/>
            <person name="Jueterbock A."/>
            <person name="Mraz A."/>
            <person name="Stam W.T."/>
            <person name="Tice H."/>
            <person name="Bornberg-Bauer E."/>
            <person name="Green P.J."/>
            <person name="Pearson G.A."/>
            <person name="Procaccini G."/>
            <person name="Duarte C.M."/>
            <person name="Schmutz J."/>
            <person name="Reusch T.B.H."/>
            <person name="Van de Peer Y."/>
        </authorList>
    </citation>
    <scope>NUCLEOTIDE SEQUENCE [LARGE SCALE GENOMIC DNA]</scope>
    <source>
        <strain evidence="18">cv. Finnish</strain>
    </source>
</reference>
<feature type="domain" description="Protein kinase" evidence="16">
    <location>
        <begin position="77"/>
        <end position="339"/>
    </location>
</feature>
<dbReference type="PANTHER" id="PTHR48016:SF56">
    <property type="entry name" value="MAPKK KINASE"/>
    <property type="match status" value="1"/>
</dbReference>
<evidence type="ECO:0000256" key="14">
    <source>
        <dbReference type="SAM" id="Coils"/>
    </source>
</evidence>
<keyword evidence="8 13" id="KW-0067">ATP-binding</keyword>
<feature type="region of interest" description="Disordered" evidence="15">
    <location>
        <begin position="574"/>
        <end position="612"/>
    </location>
</feature>
<keyword evidence="18" id="KW-1185">Reference proteome</keyword>
<dbReference type="GO" id="GO:0005524">
    <property type="term" value="F:ATP binding"/>
    <property type="evidence" value="ECO:0007669"/>
    <property type="project" value="UniProtKB-UniRule"/>
</dbReference>
<comment type="caution">
    <text evidence="17">The sequence shown here is derived from an EMBL/GenBank/DDBJ whole genome shotgun (WGS) entry which is preliminary data.</text>
</comment>
<dbReference type="Gene3D" id="1.10.510.10">
    <property type="entry name" value="Transferase(Phosphotransferase) domain 1"/>
    <property type="match status" value="1"/>
</dbReference>
<dbReference type="InterPro" id="IPR011009">
    <property type="entry name" value="Kinase-like_dom_sf"/>
</dbReference>
<dbReference type="GO" id="GO:0004672">
    <property type="term" value="F:protein kinase activity"/>
    <property type="evidence" value="ECO:0000318"/>
    <property type="project" value="GO_Central"/>
</dbReference>
<dbReference type="InterPro" id="IPR050538">
    <property type="entry name" value="MAP_kinase_kinase_kinase"/>
</dbReference>
<accession>A0A0K9P4X2</accession>
<dbReference type="OrthoDB" id="266718at2759"/>
<evidence type="ECO:0000256" key="11">
    <source>
        <dbReference type="ARBA" id="ARBA00047559"/>
    </source>
</evidence>
<dbReference type="AlphaFoldDB" id="A0A0K9P4X2"/>
<keyword evidence="7 17" id="KW-0418">Kinase</keyword>
<evidence type="ECO:0000256" key="15">
    <source>
        <dbReference type="SAM" id="MobiDB-lite"/>
    </source>
</evidence>
<evidence type="ECO:0000313" key="18">
    <source>
        <dbReference type="Proteomes" id="UP000036987"/>
    </source>
</evidence>
<evidence type="ECO:0000256" key="7">
    <source>
        <dbReference type="ARBA" id="ARBA00022777"/>
    </source>
</evidence>
<dbReference type="SMART" id="SM00220">
    <property type="entry name" value="S_TKc"/>
    <property type="match status" value="1"/>
</dbReference>
<keyword evidence="3" id="KW-1017">Isopeptide bond</keyword>
<evidence type="ECO:0000313" key="17">
    <source>
        <dbReference type="EMBL" id="KMZ64049.1"/>
    </source>
</evidence>
<organism evidence="17 18">
    <name type="scientific">Zostera marina</name>
    <name type="common">Eelgrass</name>
    <dbReference type="NCBI Taxonomy" id="29655"/>
    <lineage>
        <taxon>Eukaryota</taxon>
        <taxon>Viridiplantae</taxon>
        <taxon>Streptophyta</taxon>
        <taxon>Embryophyta</taxon>
        <taxon>Tracheophyta</taxon>
        <taxon>Spermatophyta</taxon>
        <taxon>Magnoliopsida</taxon>
        <taxon>Liliopsida</taxon>
        <taxon>Zosteraceae</taxon>
        <taxon>Zostera</taxon>
    </lineage>
</organism>
<keyword evidence="9" id="KW-0832">Ubl conjugation</keyword>
<comment type="catalytic activity">
    <reaction evidence="11">
        <text>L-threonyl-[protein] + ATP = O-phospho-L-threonyl-[protein] + ADP + H(+)</text>
        <dbReference type="Rhea" id="RHEA:46608"/>
        <dbReference type="Rhea" id="RHEA-COMP:11060"/>
        <dbReference type="Rhea" id="RHEA-COMP:11605"/>
        <dbReference type="ChEBI" id="CHEBI:15378"/>
        <dbReference type="ChEBI" id="CHEBI:30013"/>
        <dbReference type="ChEBI" id="CHEBI:30616"/>
        <dbReference type="ChEBI" id="CHEBI:61977"/>
        <dbReference type="ChEBI" id="CHEBI:456216"/>
        <dbReference type="EC" id="2.7.11.25"/>
    </reaction>
</comment>
<dbReference type="EMBL" id="LFYR01001191">
    <property type="protein sequence ID" value="KMZ64049.1"/>
    <property type="molecule type" value="Genomic_DNA"/>
</dbReference>
<evidence type="ECO:0000256" key="3">
    <source>
        <dbReference type="ARBA" id="ARBA00022499"/>
    </source>
</evidence>
<dbReference type="SUPFAM" id="SSF56112">
    <property type="entry name" value="Protein kinase-like (PK-like)"/>
    <property type="match status" value="1"/>
</dbReference>
<sequence>MQDMFGSVRRSLKFRQYSGREDGDSVGGGGGRFVEKIGTCLRKSRVGFGLGLGFLPKLPSLPQISNVRRDISPAIRWRKGELIGCGAFGHVYMGMNIDSGELLAVKQVLIGTNNASKEKAQAHIRELEEEVKLLKNLSHPNIVRYLGTAREDNTLNILLEFVPGGSISSLLGKFGSFPEAVIKMYSKQLLQGLEYLHRNGIMHRDIKGANILVDNRGCIKLADFGASKQVAKLATMTAAKSMKGTPYWMAPEVILQTGHSFSADIWSVGCTIIEMATGKPPWSQQYQEVAALFHIGTTKSHPPIPDHLSLEAKDFLLKCLQKEPNLRPTPSDLLQHPFVTGEQIQQGLRGVVANDFNNGNGEKQGHACKDQDDDMCEVYDKDEESPVVGSEESFNPMSEPFDDDQWPCKFYISREPRTDTDHLSSATASISMKRENGFSFPSMGPLCEEDDEVIETKIRTFLDEKALDLKKLQTPLLHEFYNTVNLLSNNSSKIPPPCKVKRIVASNGTTVSPANRSRRRMSGILKEIPSPNINDQLGSLIRDPVVENIANISPRFSDRQKKWKEELDEELEREREMMRKTASPKEKIERCTSSQKRDRLRFSSSPLLRDER</sequence>
<dbReference type="FunFam" id="3.30.200.20:FF:000387">
    <property type="entry name" value="Serine/threonine-protein kinase STE11"/>
    <property type="match status" value="1"/>
</dbReference>
<dbReference type="Proteomes" id="UP000036987">
    <property type="component" value="Unassembled WGS sequence"/>
</dbReference>
<dbReference type="STRING" id="29655.A0A0K9P4X2"/>
<dbReference type="CDD" id="cd06606">
    <property type="entry name" value="STKc_MAPKKK"/>
    <property type="match status" value="1"/>
</dbReference>
<keyword evidence="6 13" id="KW-0547">Nucleotide-binding</keyword>
<evidence type="ECO:0000256" key="4">
    <source>
        <dbReference type="ARBA" id="ARBA00022527"/>
    </source>
</evidence>
<dbReference type="Pfam" id="PF00069">
    <property type="entry name" value="Pkinase"/>
    <property type="match status" value="1"/>
</dbReference>
<evidence type="ECO:0000256" key="1">
    <source>
        <dbReference type="ARBA" id="ARBA00006529"/>
    </source>
</evidence>
<dbReference type="OMA" id="GEYNETH"/>
<evidence type="ECO:0000256" key="12">
    <source>
        <dbReference type="ARBA" id="ARBA00048329"/>
    </source>
</evidence>